<keyword evidence="5" id="KW-1185">Reference proteome</keyword>
<evidence type="ECO:0000256" key="1">
    <source>
        <dbReference type="SAM" id="MobiDB-lite"/>
    </source>
</evidence>
<dbReference type="InterPro" id="IPR039131">
    <property type="entry name" value="NDUFAF1"/>
</dbReference>
<feature type="compositionally biased region" description="Low complexity" evidence="1">
    <location>
        <begin position="57"/>
        <end position="83"/>
    </location>
</feature>
<dbReference type="InterPro" id="IPR013857">
    <property type="entry name" value="NADH-UbQ_OxRdtase-assoc_prot30"/>
</dbReference>
<dbReference type="EMBL" id="JALLBG020000206">
    <property type="protein sequence ID" value="KAL3759254.1"/>
    <property type="molecule type" value="Genomic_DNA"/>
</dbReference>
<evidence type="ECO:0000256" key="2">
    <source>
        <dbReference type="SAM" id="SignalP"/>
    </source>
</evidence>
<gene>
    <name evidence="4" type="ORF">ACHAWU_002055</name>
</gene>
<dbReference type="PANTHER" id="PTHR13194:SF19">
    <property type="entry name" value="NAD(P)-BINDING ROSSMANN-FOLD SUPERFAMILY PROTEIN"/>
    <property type="match status" value="1"/>
</dbReference>
<dbReference type="Pfam" id="PF08547">
    <property type="entry name" value="CIA30"/>
    <property type="match status" value="1"/>
</dbReference>
<comment type="caution">
    <text evidence="4">The sequence shown here is derived from an EMBL/GenBank/DDBJ whole genome shotgun (WGS) entry which is preliminary data.</text>
</comment>
<keyword evidence="2" id="KW-0732">Signal</keyword>
<accession>A0ABD3M9D3</accession>
<protein>
    <recommendedName>
        <fullName evidence="3">NADH:ubiquinone oxidoreductase intermediate-associated protein 30 domain-containing protein</fullName>
    </recommendedName>
</protein>
<organism evidence="4 5">
    <name type="scientific">Discostella pseudostelligera</name>
    <dbReference type="NCBI Taxonomy" id="259834"/>
    <lineage>
        <taxon>Eukaryota</taxon>
        <taxon>Sar</taxon>
        <taxon>Stramenopiles</taxon>
        <taxon>Ochrophyta</taxon>
        <taxon>Bacillariophyta</taxon>
        <taxon>Coscinodiscophyceae</taxon>
        <taxon>Thalassiosirophycidae</taxon>
        <taxon>Stephanodiscales</taxon>
        <taxon>Stephanodiscaceae</taxon>
        <taxon>Discostella</taxon>
    </lineage>
</organism>
<feature type="domain" description="NADH:ubiquinone oxidoreductase intermediate-associated protein 30" evidence="3">
    <location>
        <begin position="113"/>
        <end position="224"/>
    </location>
</feature>
<feature type="compositionally biased region" description="Gly residues" evidence="1">
    <location>
        <begin position="237"/>
        <end position="248"/>
    </location>
</feature>
<name>A0ABD3M9D3_9STRA</name>
<dbReference type="PANTHER" id="PTHR13194">
    <property type="entry name" value="COMPLEX I INTERMEDIATE-ASSOCIATED PROTEIN 30"/>
    <property type="match status" value="1"/>
</dbReference>
<dbReference type="AlphaFoldDB" id="A0ABD3M9D3"/>
<proteinExistence type="predicted"/>
<feature type="signal peptide" evidence="2">
    <location>
        <begin position="1"/>
        <end position="25"/>
    </location>
</feature>
<reference evidence="4 5" key="1">
    <citation type="submission" date="2024-10" db="EMBL/GenBank/DDBJ databases">
        <title>Updated reference genomes for cyclostephanoid diatoms.</title>
        <authorList>
            <person name="Roberts W.R."/>
            <person name="Alverson A.J."/>
        </authorList>
    </citation>
    <scope>NUCLEOTIDE SEQUENCE [LARGE SCALE GENOMIC DNA]</scope>
    <source>
        <strain evidence="4 5">AJA232-27</strain>
    </source>
</reference>
<evidence type="ECO:0000313" key="4">
    <source>
        <dbReference type="EMBL" id="KAL3759254.1"/>
    </source>
</evidence>
<feature type="region of interest" description="Disordered" evidence="1">
    <location>
        <begin position="227"/>
        <end position="249"/>
    </location>
</feature>
<dbReference type="Proteomes" id="UP001530293">
    <property type="component" value="Unassembled WGS sequence"/>
</dbReference>
<evidence type="ECO:0000313" key="5">
    <source>
        <dbReference type="Proteomes" id="UP001530293"/>
    </source>
</evidence>
<sequence length="495" mass="53913">MKFLSLSVHVSSTILLLLWGGRTLAFSPASSLSIKASKDKSNFFDLSRSIPPRSGASSLSTYTSLSSTSTSSSTTPTTTTPSSSSPPPTTTTTTTITTYQPIFDFSLSNPQTKQKSASSFERIDDAIMGGISTSTLRDTPNQSYATWSGICRTDGGGFCGVRTLPFFAGGESSSGVLNATGMDGLYMDCQLVSDEEAYRRVWKMTVRTDSSRGELVYQAEYDLQRAMEDANSRSSSGNGGSTGTGKEGVVGEEVVDDNDDDQSSWARVLIPFDKFQQVRGPRLVPDGPKLDVSGGIYQIGLTLSKFQMAMNTTELENFRPGYFELRIRRIGFYQSDSCTSSDAEMTVVAAAAAATATEVDKSTTASLNNLVPDTLSKEEAAKKRPLVLKMLLPLAKLFFSEQANRRKSAMRLLREERNMSRLRAILFGVQCRKKSVGGIVPSIVETFRILSIDVFRAVLKNVLKIVLVYPLRLVGAVVTKVKRMLGMKVKPTLRE</sequence>
<feature type="chain" id="PRO_5044848138" description="NADH:ubiquinone oxidoreductase intermediate-associated protein 30 domain-containing protein" evidence="2">
    <location>
        <begin position="26"/>
        <end position="495"/>
    </location>
</feature>
<feature type="region of interest" description="Disordered" evidence="1">
    <location>
        <begin position="53"/>
        <end position="93"/>
    </location>
</feature>
<evidence type="ECO:0000259" key="3">
    <source>
        <dbReference type="Pfam" id="PF08547"/>
    </source>
</evidence>